<accession>A0AAV7UU66</accession>
<feature type="region of interest" description="Disordered" evidence="1">
    <location>
        <begin position="149"/>
        <end position="206"/>
    </location>
</feature>
<evidence type="ECO:0000313" key="3">
    <source>
        <dbReference type="Proteomes" id="UP001066276"/>
    </source>
</evidence>
<organism evidence="2 3">
    <name type="scientific">Pleurodeles waltl</name>
    <name type="common">Iberian ribbed newt</name>
    <dbReference type="NCBI Taxonomy" id="8319"/>
    <lineage>
        <taxon>Eukaryota</taxon>
        <taxon>Metazoa</taxon>
        <taxon>Chordata</taxon>
        <taxon>Craniata</taxon>
        <taxon>Vertebrata</taxon>
        <taxon>Euteleostomi</taxon>
        <taxon>Amphibia</taxon>
        <taxon>Batrachia</taxon>
        <taxon>Caudata</taxon>
        <taxon>Salamandroidea</taxon>
        <taxon>Salamandridae</taxon>
        <taxon>Pleurodelinae</taxon>
        <taxon>Pleurodeles</taxon>
    </lineage>
</organism>
<dbReference type="AlphaFoldDB" id="A0AAV7UU66"/>
<reference evidence="2" key="1">
    <citation type="journal article" date="2022" name="bioRxiv">
        <title>Sequencing and chromosome-scale assembly of the giantPleurodeles waltlgenome.</title>
        <authorList>
            <person name="Brown T."/>
            <person name="Elewa A."/>
            <person name="Iarovenko S."/>
            <person name="Subramanian E."/>
            <person name="Araus A.J."/>
            <person name="Petzold A."/>
            <person name="Susuki M."/>
            <person name="Suzuki K.-i.T."/>
            <person name="Hayashi T."/>
            <person name="Toyoda A."/>
            <person name="Oliveira C."/>
            <person name="Osipova E."/>
            <person name="Leigh N.D."/>
            <person name="Simon A."/>
            <person name="Yun M.H."/>
        </authorList>
    </citation>
    <scope>NUCLEOTIDE SEQUENCE</scope>
    <source>
        <strain evidence="2">20211129_DDA</strain>
        <tissue evidence="2">Liver</tissue>
    </source>
</reference>
<sequence>MGQFVCPDKTLDIEFYPTNPDTEIREAQELLFGEIRYSEEHSYTGCISGENRELGRIGLLGAPQIEGRSSLAPSSSDHFKGGLGGDGALGGVPFPLCRLPEVKSFGEGRLERALTTGPQKGDRAPSPDIRSYWSSAPLLGALRYFSGRASTAREARPVGPRPQDSSGGARRTLPEAAAAQPVPGNAGTLEGGRSKDPGDPLPSSLD</sequence>
<evidence type="ECO:0000256" key="1">
    <source>
        <dbReference type="SAM" id="MobiDB-lite"/>
    </source>
</evidence>
<evidence type="ECO:0000313" key="2">
    <source>
        <dbReference type="EMBL" id="KAJ1192655.1"/>
    </source>
</evidence>
<name>A0AAV7UU66_PLEWA</name>
<dbReference type="Proteomes" id="UP001066276">
    <property type="component" value="Chromosome 2_2"/>
</dbReference>
<proteinExistence type="predicted"/>
<gene>
    <name evidence="2" type="ORF">NDU88_001961</name>
</gene>
<dbReference type="EMBL" id="JANPWB010000004">
    <property type="protein sequence ID" value="KAJ1192655.1"/>
    <property type="molecule type" value="Genomic_DNA"/>
</dbReference>
<comment type="caution">
    <text evidence="2">The sequence shown here is derived from an EMBL/GenBank/DDBJ whole genome shotgun (WGS) entry which is preliminary data.</text>
</comment>
<keyword evidence="3" id="KW-1185">Reference proteome</keyword>
<protein>
    <submittedName>
        <fullName evidence="2">Uncharacterized protein</fullName>
    </submittedName>
</protein>